<proteinExistence type="predicted"/>
<keyword evidence="5 6" id="KW-0472">Membrane</keyword>
<dbReference type="Proteomes" id="UP000316674">
    <property type="component" value="Unassembled WGS sequence"/>
</dbReference>
<name>A0A523ZJL0_UNCAE</name>
<evidence type="ECO:0000256" key="6">
    <source>
        <dbReference type="SAM" id="Phobius"/>
    </source>
</evidence>
<reference evidence="7 8" key="1">
    <citation type="submission" date="2019-03" db="EMBL/GenBank/DDBJ databases">
        <title>Metabolic potential of uncultured bacteria and archaea associated with petroleum seepage in deep-sea sediments.</title>
        <authorList>
            <person name="Dong X."/>
            <person name="Hubert C."/>
        </authorList>
    </citation>
    <scope>NUCLEOTIDE SEQUENCE [LARGE SCALE GENOMIC DNA]</scope>
    <source>
        <strain evidence="7">E26_bin6</strain>
    </source>
</reference>
<feature type="transmembrane region" description="Helical" evidence="6">
    <location>
        <begin position="237"/>
        <end position="256"/>
    </location>
</feature>
<dbReference type="AlphaFoldDB" id="A0A523ZJL0"/>
<keyword evidence="3 6" id="KW-0812">Transmembrane</keyword>
<dbReference type="InterPro" id="IPR012809">
    <property type="entry name" value="ECF_CbiQ"/>
</dbReference>
<evidence type="ECO:0000313" key="7">
    <source>
        <dbReference type="EMBL" id="TEU03961.1"/>
    </source>
</evidence>
<dbReference type="InterPro" id="IPR051611">
    <property type="entry name" value="ECF_transporter_component"/>
</dbReference>
<feature type="transmembrane region" description="Helical" evidence="6">
    <location>
        <begin position="147"/>
        <end position="166"/>
    </location>
</feature>
<evidence type="ECO:0000256" key="5">
    <source>
        <dbReference type="ARBA" id="ARBA00023136"/>
    </source>
</evidence>
<dbReference type="GO" id="GO:0043190">
    <property type="term" value="C:ATP-binding cassette (ABC) transporter complex"/>
    <property type="evidence" value="ECO:0007669"/>
    <property type="project" value="InterPro"/>
</dbReference>
<dbReference type="InterPro" id="IPR003339">
    <property type="entry name" value="ABC/ECF_trnsptr_transmembrane"/>
</dbReference>
<organism evidence="7 8">
    <name type="scientific">Aerophobetes bacterium</name>
    <dbReference type="NCBI Taxonomy" id="2030807"/>
    <lineage>
        <taxon>Bacteria</taxon>
        <taxon>Candidatus Aerophobota</taxon>
    </lineage>
</organism>
<gene>
    <name evidence="7" type="primary">cbiQ</name>
    <name evidence="7" type="ORF">E3I16_00180</name>
</gene>
<evidence type="ECO:0000256" key="3">
    <source>
        <dbReference type="ARBA" id="ARBA00022692"/>
    </source>
</evidence>
<keyword evidence="2" id="KW-1003">Cell membrane</keyword>
<protein>
    <submittedName>
        <fullName evidence="7">Cobalt ECF transporter T component CbiQ</fullName>
    </submittedName>
</protein>
<sequence length="257" mass="29398">MKRRMHLPEIDKFAHLKSPLHSWDARVKIVSISTLILSIVLLEDIRVAFLGLVLAIILVFLSKIPFSFVLVHLRWVLFFVLALFVVISLTVPGNLLVKLSFLSISREGVRLSLLISLRAISAALLVFPMLGTTRFYLTLKALQKIKIPAQLIQLLMFTYRYIFLFLDEEKRVFIGANSRGWVRKTNLSSLKTIGSLVGMLLVHSFERTERIRDAMVSRGYNGRVKTLDEFTLSAKDFIKASLIIAIALLLNLFRWIR</sequence>
<feature type="transmembrane region" description="Helical" evidence="6">
    <location>
        <begin position="49"/>
        <end position="69"/>
    </location>
</feature>
<evidence type="ECO:0000256" key="1">
    <source>
        <dbReference type="ARBA" id="ARBA00004651"/>
    </source>
</evidence>
<evidence type="ECO:0000256" key="4">
    <source>
        <dbReference type="ARBA" id="ARBA00022989"/>
    </source>
</evidence>
<dbReference type="Pfam" id="PF02361">
    <property type="entry name" value="CbiQ"/>
    <property type="match status" value="1"/>
</dbReference>
<dbReference type="PANTHER" id="PTHR34857">
    <property type="entry name" value="SLL0384 PROTEIN"/>
    <property type="match status" value="1"/>
</dbReference>
<evidence type="ECO:0000313" key="8">
    <source>
        <dbReference type="Proteomes" id="UP000316674"/>
    </source>
</evidence>
<dbReference type="EMBL" id="SOHY01000011">
    <property type="protein sequence ID" value="TEU03961.1"/>
    <property type="molecule type" value="Genomic_DNA"/>
</dbReference>
<feature type="transmembrane region" description="Helical" evidence="6">
    <location>
        <begin position="75"/>
        <end position="97"/>
    </location>
</feature>
<evidence type="ECO:0000256" key="2">
    <source>
        <dbReference type="ARBA" id="ARBA00022475"/>
    </source>
</evidence>
<feature type="transmembrane region" description="Helical" evidence="6">
    <location>
        <begin position="25"/>
        <end position="42"/>
    </location>
</feature>
<dbReference type="GO" id="GO:0006824">
    <property type="term" value="P:cobalt ion transport"/>
    <property type="evidence" value="ECO:0007669"/>
    <property type="project" value="InterPro"/>
</dbReference>
<feature type="transmembrane region" description="Helical" evidence="6">
    <location>
        <begin position="187"/>
        <end position="205"/>
    </location>
</feature>
<comment type="subcellular location">
    <subcellularLocation>
        <location evidence="1">Cell membrane</location>
        <topology evidence="1">Multi-pass membrane protein</topology>
    </subcellularLocation>
</comment>
<accession>A0A523ZJL0</accession>
<keyword evidence="4 6" id="KW-1133">Transmembrane helix</keyword>
<dbReference type="CDD" id="cd16914">
    <property type="entry name" value="EcfT"/>
    <property type="match status" value="1"/>
</dbReference>
<dbReference type="PANTHER" id="PTHR34857:SF2">
    <property type="entry name" value="SLL0384 PROTEIN"/>
    <property type="match status" value="1"/>
</dbReference>
<comment type="caution">
    <text evidence="7">The sequence shown here is derived from an EMBL/GenBank/DDBJ whole genome shotgun (WGS) entry which is preliminary data.</text>
</comment>
<feature type="transmembrane region" description="Helical" evidence="6">
    <location>
        <begin position="109"/>
        <end position="127"/>
    </location>
</feature>
<dbReference type="NCBIfam" id="TIGR02454">
    <property type="entry name" value="ECF_T_CbiQ"/>
    <property type="match status" value="1"/>
</dbReference>